<dbReference type="Gene3D" id="1.20.1250.20">
    <property type="entry name" value="MFS general substrate transporter like domains"/>
    <property type="match status" value="1"/>
</dbReference>
<evidence type="ECO:0000259" key="8">
    <source>
        <dbReference type="PROSITE" id="PS50850"/>
    </source>
</evidence>
<feature type="transmembrane region" description="Helical" evidence="7">
    <location>
        <begin position="344"/>
        <end position="361"/>
    </location>
</feature>
<dbReference type="CDD" id="cd17502">
    <property type="entry name" value="MFS_Azr1_MDR_like"/>
    <property type="match status" value="1"/>
</dbReference>
<dbReference type="RefSeq" id="WP_326020028.1">
    <property type="nucleotide sequence ID" value="NZ_JAOZYC010000140.1"/>
</dbReference>
<proteinExistence type="predicted"/>
<evidence type="ECO:0000256" key="3">
    <source>
        <dbReference type="ARBA" id="ARBA00022475"/>
    </source>
</evidence>
<dbReference type="InterPro" id="IPR036259">
    <property type="entry name" value="MFS_trans_sf"/>
</dbReference>
<evidence type="ECO:0000256" key="4">
    <source>
        <dbReference type="ARBA" id="ARBA00022692"/>
    </source>
</evidence>
<keyword evidence="5 7" id="KW-1133">Transmembrane helix</keyword>
<dbReference type="InterPro" id="IPR011701">
    <property type="entry name" value="MFS"/>
</dbReference>
<name>A0ABU6FAH8_9ACTN</name>
<evidence type="ECO:0000256" key="7">
    <source>
        <dbReference type="SAM" id="Phobius"/>
    </source>
</evidence>
<dbReference type="Proteomes" id="UP001354931">
    <property type="component" value="Unassembled WGS sequence"/>
</dbReference>
<feature type="transmembrane region" description="Helical" evidence="7">
    <location>
        <begin position="178"/>
        <end position="200"/>
    </location>
</feature>
<accession>A0ABU6FAH8</accession>
<organism evidence="9 10">
    <name type="scientific">Streptomyces endophyticus</name>
    <dbReference type="NCBI Taxonomy" id="714166"/>
    <lineage>
        <taxon>Bacteria</taxon>
        <taxon>Bacillati</taxon>
        <taxon>Actinomycetota</taxon>
        <taxon>Actinomycetes</taxon>
        <taxon>Kitasatosporales</taxon>
        <taxon>Streptomycetaceae</taxon>
        <taxon>Streptomyces</taxon>
    </lineage>
</organism>
<feature type="domain" description="Major facilitator superfamily (MFS) profile" evidence="8">
    <location>
        <begin position="25"/>
        <end position="504"/>
    </location>
</feature>
<feature type="transmembrane region" description="Helical" evidence="7">
    <location>
        <begin position="314"/>
        <end position="332"/>
    </location>
</feature>
<sequence>MTQAAVQPATADQEPVKQPRSVRVVLLALMLAMLLAMLDNMIVGTAMPTIVGELGGLEHLSWVVTAYTLATAASTPIWGKIGDMYGRKGAFLTSIVIFLLGSVLSGMAQDMGQLIGFRAVQGLGAGGLMVGVMAIIGDLIPPRERGKYQGMMAGVMALAMIGGPLVGGTLTDHLGWRWAFYINVPLGILALVAITAVLHLPKKRAAHSIDYFGAALLTVGITSIVLVTTWGGSEYAWDSAMIMELIGIGVAALVGFVFWQTKAAEPIVPLHIFRNRNFTLMSVIGFITGFVMFGAVLFLPLYQQSVQGASATNSGLLLLPMLLAMMVVSLIAGRVTTNTGKYKVFPVVGSVLMIAGLFLLAQMDTGTSRFTSGLYMAVLGAGMGCLMQITMLVAQNSVEMKDMGVASSSTTLFRTLGSSFGVAIMGALFNNRVQDVMAERAGALGGKITEQSAQLDAASLAKLPEQARDAYQFAVSSGTHSAFLLGSVVALAALLAAVFVKEVVLRGAGPADKEPATTEPVA</sequence>
<feature type="transmembrane region" description="Helical" evidence="7">
    <location>
        <begin position="148"/>
        <end position="166"/>
    </location>
</feature>
<evidence type="ECO:0000313" key="10">
    <source>
        <dbReference type="Proteomes" id="UP001354931"/>
    </source>
</evidence>
<evidence type="ECO:0000256" key="2">
    <source>
        <dbReference type="ARBA" id="ARBA00022448"/>
    </source>
</evidence>
<feature type="transmembrane region" description="Helical" evidence="7">
    <location>
        <begin position="280"/>
        <end position="302"/>
    </location>
</feature>
<dbReference type="EMBL" id="JAOZYC010000140">
    <property type="protein sequence ID" value="MEB8341047.1"/>
    <property type="molecule type" value="Genomic_DNA"/>
</dbReference>
<evidence type="ECO:0000313" key="9">
    <source>
        <dbReference type="EMBL" id="MEB8341047.1"/>
    </source>
</evidence>
<evidence type="ECO:0000256" key="5">
    <source>
        <dbReference type="ARBA" id="ARBA00022989"/>
    </source>
</evidence>
<comment type="caution">
    <text evidence="9">The sequence shown here is derived from an EMBL/GenBank/DDBJ whole genome shotgun (WGS) entry which is preliminary data.</text>
</comment>
<evidence type="ECO:0000256" key="1">
    <source>
        <dbReference type="ARBA" id="ARBA00004651"/>
    </source>
</evidence>
<dbReference type="InterPro" id="IPR020846">
    <property type="entry name" value="MFS_dom"/>
</dbReference>
<dbReference type="NCBIfam" id="TIGR00711">
    <property type="entry name" value="efflux_EmrB"/>
    <property type="match status" value="1"/>
</dbReference>
<feature type="transmembrane region" description="Helical" evidence="7">
    <location>
        <begin position="59"/>
        <end position="78"/>
    </location>
</feature>
<keyword evidence="2" id="KW-0813">Transport</keyword>
<feature type="transmembrane region" description="Helical" evidence="7">
    <location>
        <begin position="239"/>
        <end position="259"/>
    </location>
</feature>
<reference evidence="9 10" key="1">
    <citation type="submission" date="2022-10" db="EMBL/GenBank/DDBJ databases">
        <authorList>
            <person name="Xie J."/>
            <person name="Shen N."/>
        </authorList>
    </citation>
    <scope>NUCLEOTIDE SEQUENCE [LARGE SCALE GENOMIC DNA]</scope>
    <source>
        <strain evidence="9 10">YIM65594</strain>
    </source>
</reference>
<dbReference type="PRINTS" id="PR01036">
    <property type="entry name" value="TCRTETB"/>
</dbReference>
<feature type="transmembrane region" description="Helical" evidence="7">
    <location>
        <begin position="115"/>
        <end position="136"/>
    </location>
</feature>
<keyword evidence="3" id="KW-1003">Cell membrane</keyword>
<gene>
    <name evidence="9" type="ORF">OKJ99_26450</name>
</gene>
<dbReference type="SUPFAM" id="SSF103473">
    <property type="entry name" value="MFS general substrate transporter"/>
    <property type="match status" value="1"/>
</dbReference>
<protein>
    <submittedName>
        <fullName evidence="9">MFS transporter</fullName>
    </submittedName>
</protein>
<feature type="transmembrane region" description="Helical" evidence="7">
    <location>
        <begin position="90"/>
        <end position="109"/>
    </location>
</feature>
<dbReference type="PANTHER" id="PTHR23501">
    <property type="entry name" value="MAJOR FACILITATOR SUPERFAMILY"/>
    <property type="match status" value="1"/>
</dbReference>
<dbReference type="PROSITE" id="PS50850">
    <property type="entry name" value="MFS"/>
    <property type="match status" value="1"/>
</dbReference>
<keyword evidence="10" id="KW-1185">Reference proteome</keyword>
<feature type="transmembrane region" description="Helical" evidence="7">
    <location>
        <begin position="212"/>
        <end position="233"/>
    </location>
</feature>
<feature type="transmembrane region" description="Helical" evidence="7">
    <location>
        <begin position="373"/>
        <end position="393"/>
    </location>
</feature>
<dbReference type="Pfam" id="PF07690">
    <property type="entry name" value="MFS_1"/>
    <property type="match status" value="1"/>
</dbReference>
<dbReference type="InterPro" id="IPR004638">
    <property type="entry name" value="EmrB-like"/>
</dbReference>
<keyword evidence="4 7" id="KW-0812">Transmembrane</keyword>
<feature type="transmembrane region" description="Helical" evidence="7">
    <location>
        <begin position="24"/>
        <end position="47"/>
    </location>
</feature>
<dbReference type="Gene3D" id="1.20.1720.10">
    <property type="entry name" value="Multidrug resistance protein D"/>
    <property type="match status" value="1"/>
</dbReference>
<feature type="transmembrane region" description="Helical" evidence="7">
    <location>
        <begin position="481"/>
        <end position="500"/>
    </location>
</feature>
<dbReference type="PANTHER" id="PTHR23501:SF197">
    <property type="entry name" value="COMD"/>
    <property type="match status" value="1"/>
</dbReference>
<evidence type="ECO:0000256" key="6">
    <source>
        <dbReference type="ARBA" id="ARBA00023136"/>
    </source>
</evidence>
<comment type="subcellular location">
    <subcellularLocation>
        <location evidence="1">Cell membrane</location>
        <topology evidence="1">Multi-pass membrane protein</topology>
    </subcellularLocation>
</comment>
<keyword evidence="6 7" id="KW-0472">Membrane</keyword>